<dbReference type="Pfam" id="PF22799">
    <property type="entry name" value="PIR1-like_C"/>
    <property type="match status" value="1"/>
</dbReference>
<name>A0A9P3CCE4_9PEZI</name>
<evidence type="ECO:0000256" key="1">
    <source>
        <dbReference type="ARBA" id="ARBA00004191"/>
    </source>
</evidence>
<dbReference type="PANTHER" id="PTHR47254">
    <property type="entry name" value="CELL WALL MANNOPROTEIN CIS3-RELATED"/>
    <property type="match status" value="1"/>
</dbReference>
<feature type="domain" description="Cell wall mannoprotein PIR1-like C-terminal" evidence="9">
    <location>
        <begin position="76"/>
        <end position="149"/>
    </location>
</feature>
<dbReference type="PROSITE" id="PS50256">
    <property type="entry name" value="PIR_REPEAT_2"/>
    <property type="match status" value="2"/>
</dbReference>
<protein>
    <recommendedName>
        <fullName evidence="9">Cell wall mannoprotein PIR1-like C-terminal domain-containing protein</fullName>
    </recommendedName>
</protein>
<dbReference type="EMBL" id="BOLY01000002">
    <property type="protein sequence ID" value="GIZ40369.1"/>
    <property type="molecule type" value="Genomic_DNA"/>
</dbReference>
<evidence type="ECO:0000256" key="5">
    <source>
        <dbReference type="ARBA" id="ARBA00022737"/>
    </source>
</evidence>
<dbReference type="AlphaFoldDB" id="A0A9P3CCE4"/>
<dbReference type="InterPro" id="IPR054508">
    <property type="entry name" value="PIR1-like_C"/>
</dbReference>
<dbReference type="Pfam" id="PF00399">
    <property type="entry name" value="PIR"/>
    <property type="match status" value="2"/>
</dbReference>
<keyword evidence="11" id="KW-1185">Reference proteome</keyword>
<dbReference type="GO" id="GO:0005199">
    <property type="term" value="F:structural constituent of cell wall"/>
    <property type="evidence" value="ECO:0007669"/>
    <property type="project" value="InterPro"/>
</dbReference>
<evidence type="ECO:0000256" key="7">
    <source>
        <dbReference type="SAM" id="MobiDB-lite"/>
    </source>
</evidence>
<dbReference type="RefSeq" id="XP_044654856.1">
    <property type="nucleotide sequence ID" value="XM_044798921.1"/>
</dbReference>
<keyword evidence="4 8" id="KW-0732">Signal</keyword>
<dbReference type="Proteomes" id="UP000825890">
    <property type="component" value="Unassembled WGS sequence"/>
</dbReference>
<keyword evidence="2" id="KW-0134">Cell wall</keyword>
<keyword evidence="3" id="KW-0964">Secreted</keyword>
<feature type="signal peptide" evidence="8">
    <location>
        <begin position="1"/>
        <end position="16"/>
    </location>
</feature>
<evidence type="ECO:0000259" key="9">
    <source>
        <dbReference type="Pfam" id="PF22799"/>
    </source>
</evidence>
<reference evidence="10 11" key="1">
    <citation type="submission" date="2021-01" db="EMBL/GenBank/DDBJ databases">
        <title>Cercospora kikuchii MAFF 305040 whole genome shotgun sequence.</title>
        <authorList>
            <person name="Kashiwa T."/>
            <person name="Suzuki T."/>
        </authorList>
    </citation>
    <scope>NUCLEOTIDE SEQUENCE [LARGE SCALE GENOMIC DNA]</scope>
    <source>
        <strain evidence="10 11">MAFF 305040</strain>
    </source>
</reference>
<comment type="caution">
    <text evidence="10">The sequence shown here is derived from an EMBL/GenBank/DDBJ whole genome shotgun (WGS) entry which is preliminary data.</text>
</comment>
<evidence type="ECO:0000256" key="6">
    <source>
        <dbReference type="ARBA" id="ARBA00038219"/>
    </source>
</evidence>
<proteinExistence type="inferred from homology"/>
<evidence type="ECO:0000256" key="8">
    <source>
        <dbReference type="SAM" id="SignalP"/>
    </source>
</evidence>
<evidence type="ECO:0000256" key="3">
    <source>
        <dbReference type="ARBA" id="ARBA00022525"/>
    </source>
</evidence>
<gene>
    <name evidence="10" type="ORF">CKM354_000371000</name>
</gene>
<dbReference type="GO" id="GO:0031505">
    <property type="term" value="P:fungal-type cell wall organization"/>
    <property type="evidence" value="ECO:0007669"/>
    <property type="project" value="UniProtKB-ARBA"/>
</dbReference>
<feature type="region of interest" description="Disordered" evidence="7">
    <location>
        <begin position="287"/>
        <end position="309"/>
    </location>
</feature>
<dbReference type="GO" id="GO:0009277">
    <property type="term" value="C:fungal-type cell wall"/>
    <property type="evidence" value="ECO:0007669"/>
    <property type="project" value="TreeGrafter"/>
</dbReference>
<feature type="chain" id="PRO_5040232925" description="Cell wall mannoprotein PIR1-like C-terminal domain-containing protein" evidence="8">
    <location>
        <begin position="17"/>
        <end position="341"/>
    </location>
</feature>
<dbReference type="OrthoDB" id="5415592at2759"/>
<evidence type="ECO:0000256" key="2">
    <source>
        <dbReference type="ARBA" id="ARBA00022512"/>
    </source>
</evidence>
<keyword evidence="5" id="KW-0677">Repeat</keyword>
<evidence type="ECO:0000256" key="4">
    <source>
        <dbReference type="ARBA" id="ARBA00022729"/>
    </source>
</evidence>
<evidence type="ECO:0000313" key="10">
    <source>
        <dbReference type="EMBL" id="GIZ40369.1"/>
    </source>
</evidence>
<dbReference type="GeneID" id="68289285"/>
<organism evidence="10 11">
    <name type="scientific">Cercospora kikuchii</name>
    <dbReference type="NCBI Taxonomy" id="84275"/>
    <lineage>
        <taxon>Eukaryota</taxon>
        <taxon>Fungi</taxon>
        <taxon>Dikarya</taxon>
        <taxon>Ascomycota</taxon>
        <taxon>Pezizomycotina</taxon>
        <taxon>Dothideomycetes</taxon>
        <taxon>Dothideomycetidae</taxon>
        <taxon>Mycosphaerellales</taxon>
        <taxon>Mycosphaerellaceae</taxon>
        <taxon>Cercospora</taxon>
    </lineage>
</organism>
<dbReference type="InterPro" id="IPR051153">
    <property type="entry name" value="Yeast_CWMannoprotein_PIR"/>
</dbReference>
<dbReference type="PANTHER" id="PTHR47254:SF1">
    <property type="entry name" value="CELL WALL MANNOPROTEIN CIS3-RELATED"/>
    <property type="match status" value="1"/>
</dbReference>
<accession>A0A9P3CCE4</accession>
<evidence type="ECO:0000313" key="11">
    <source>
        <dbReference type="Proteomes" id="UP000825890"/>
    </source>
</evidence>
<dbReference type="InterPro" id="IPR000420">
    <property type="entry name" value="Yeast_PIR_rpt"/>
</dbReference>
<comment type="similarity">
    <text evidence="6">Belongs to the PIR protein family.</text>
</comment>
<sequence>MRYSIAPVALAALAAANPVPQGVTENITPSTSAPAGCSPDYPGTFQIQVVNVTTPAMVKRQQQGGSGTLILTLQGGVLKDAQGRTGYIADNRQFQFDGPAQTGAIYTAGWSVCQNGSLAIGSDVVFQQCLSGTFYNLYDESDAAQCSPVYIEAINGGGSAAQVQSDGQPTAQPVNQIADGQPQAVTQIADGQVSSHRPLPTTLIFQQLQLVHVLTPLNIQAPTGAPVSQIADGQIQAATSGSPVSQIADGQVTPTGAPVTQIADGQVQAPTGSPVTQIADGQIQAPQQTGSPVTQIADGQAPTNGSVASPSVVPYTGAAAIPTMRSELFGLAAGVLAVAML</sequence>
<comment type="subcellular location">
    <subcellularLocation>
        <location evidence="1">Secreted</location>
        <location evidence="1">Cell wall</location>
    </subcellularLocation>
</comment>